<keyword evidence="2 7" id="KW-0489">Methyltransferase</keyword>
<reference evidence="9 10" key="1">
    <citation type="submission" date="2016-06" db="EMBL/GenBank/DDBJ databases">
        <title>Respiratory ammonification of nitrate coupled to the oxidation of elemental sulfur in deep-sea autotrophic thermophilic bacteria.</title>
        <authorList>
            <person name="Slobodkina G.B."/>
            <person name="Mardanov A.V."/>
            <person name="Ravin N.V."/>
            <person name="Frolova A.A."/>
            <person name="Viryasiv M.B."/>
            <person name="Chernyh N.A."/>
            <person name="Bonch-Osmolovskaya E.A."/>
            <person name="Slobodkin A.I."/>
        </authorList>
    </citation>
    <scope>NUCLEOTIDE SEQUENCE [LARGE SCALE GENOMIC DNA]</scope>
    <source>
        <strain evidence="9 10">S69</strain>
    </source>
</reference>
<gene>
    <name evidence="7" type="primary">trmH</name>
    <name evidence="9" type="ORF">DBT_2075</name>
</gene>
<evidence type="ECO:0000256" key="6">
    <source>
        <dbReference type="ARBA" id="ARBA00022884"/>
    </source>
</evidence>
<keyword evidence="1 7" id="KW-0820">tRNA-binding</keyword>
<accession>A0A1B9F3U5</accession>
<dbReference type="RefSeq" id="WP_067619885.1">
    <property type="nucleotide sequence ID" value="NZ_MAGO01000011.1"/>
</dbReference>
<evidence type="ECO:0000313" key="10">
    <source>
        <dbReference type="Proteomes" id="UP000093080"/>
    </source>
</evidence>
<dbReference type="InterPro" id="IPR029028">
    <property type="entry name" value="Alpha/beta_knot_MTases"/>
</dbReference>
<proteinExistence type="inferred from homology"/>
<comment type="caution">
    <text evidence="9">The sequence shown here is derived from an EMBL/GenBank/DDBJ whole genome shotgun (WGS) entry which is preliminary data.</text>
</comment>
<comment type="caution">
    <text evidence="7">Lacks conserved residue(s) required for the propagation of feature annotation.</text>
</comment>
<dbReference type="InterPro" id="IPR033671">
    <property type="entry name" value="TrmH"/>
</dbReference>
<sequence length="223" mass="25572">MDKTLLIQEKRLLRIKECLQKRQPDLRLYLENVQNHHNVSAIIRTADAVGILHIYYSLQKNLPVNDAITCGAHKWVILEKVEDQADFLKKMKSQGFQIVATALTPDAIDFRDIDYTRPLVIVMGNELEGISEELKNKADIICKIPMHGMVQSLNVSVATALILYEAQRQREQKGFYSKKRISSELEAELIKKWGIYEVLKKKSRGRLKGSCLCDLGKVCFKKE</sequence>
<dbReference type="STRING" id="1156395.DBT_2075"/>
<organism evidence="9 10">
    <name type="scientific">Dissulfuribacter thermophilus</name>
    <dbReference type="NCBI Taxonomy" id="1156395"/>
    <lineage>
        <taxon>Bacteria</taxon>
        <taxon>Pseudomonadati</taxon>
        <taxon>Thermodesulfobacteriota</taxon>
        <taxon>Dissulfuribacteria</taxon>
        <taxon>Dissulfuribacterales</taxon>
        <taxon>Dissulfuribacteraceae</taxon>
        <taxon>Dissulfuribacter</taxon>
    </lineage>
</organism>
<dbReference type="InterPro" id="IPR001537">
    <property type="entry name" value="SpoU_MeTrfase"/>
</dbReference>
<name>A0A1B9F3U5_9BACT</name>
<keyword evidence="5 7" id="KW-0819">tRNA processing</keyword>
<comment type="catalytic activity">
    <reaction evidence="7">
        <text>guanosine(18) in tRNA + S-adenosyl-L-methionine = 2'-O-methylguanosine(18) in tRNA + S-adenosyl-L-homocysteine + H(+)</text>
        <dbReference type="Rhea" id="RHEA:20077"/>
        <dbReference type="Rhea" id="RHEA-COMP:10190"/>
        <dbReference type="Rhea" id="RHEA-COMP:10192"/>
        <dbReference type="ChEBI" id="CHEBI:15378"/>
        <dbReference type="ChEBI" id="CHEBI:57856"/>
        <dbReference type="ChEBI" id="CHEBI:59789"/>
        <dbReference type="ChEBI" id="CHEBI:74269"/>
        <dbReference type="ChEBI" id="CHEBI:74445"/>
        <dbReference type="EC" id="2.1.1.34"/>
    </reaction>
</comment>
<dbReference type="PANTHER" id="PTHR43453:SF1">
    <property type="entry name" value="TRNA_RRNA METHYLTRANSFERASE SPOU TYPE DOMAIN-CONTAINING PROTEIN"/>
    <property type="match status" value="1"/>
</dbReference>
<feature type="binding site" evidence="7">
    <location>
        <position position="101"/>
    </location>
    <ligand>
        <name>S-adenosyl-L-methionine</name>
        <dbReference type="ChEBI" id="CHEBI:59789"/>
    </ligand>
</feature>
<feature type="binding site" evidence="7">
    <location>
        <position position="153"/>
    </location>
    <ligand>
        <name>S-adenosyl-L-methionine</name>
        <dbReference type="ChEBI" id="CHEBI:59789"/>
    </ligand>
</feature>
<keyword evidence="4 7" id="KW-0949">S-adenosyl-L-methionine</keyword>
<dbReference type="AlphaFoldDB" id="A0A1B9F3U5"/>
<keyword evidence="3 7" id="KW-0808">Transferase</keyword>
<evidence type="ECO:0000259" key="8">
    <source>
        <dbReference type="Pfam" id="PF00588"/>
    </source>
</evidence>
<dbReference type="Pfam" id="PF00588">
    <property type="entry name" value="SpoU_methylase"/>
    <property type="match status" value="1"/>
</dbReference>
<evidence type="ECO:0000256" key="1">
    <source>
        <dbReference type="ARBA" id="ARBA00022555"/>
    </source>
</evidence>
<comment type="function">
    <text evidence="7">Catalyzes the 2'-O methylation of guanosine at position 18 in tRNA.</text>
</comment>
<dbReference type="EMBL" id="MAGO01000011">
    <property type="protein sequence ID" value="OCC14533.1"/>
    <property type="molecule type" value="Genomic_DNA"/>
</dbReference>
<dbReference type="GO" id="GO:0000049">
    <property type="term" value="F:tRNA binding"/>
    <property type="evidence" value="ECO:0007669"/>
    <property type="project" value="UniProtKB-UniRule"/>
</dbReference>
<feature type="domain" description="tRNA/rRNA methyltransferase SpoU type" evidence="8">
    <location>
        <begin position="26"/>
        <end position="164"/>
    </location>
</feature>
<evidence type="ECO:0000256" key="2">
    <source>
        <dbReference type="ARBA" id="ARBA00022603"/>
    </source>
</evidence>
<evidence type="ECO:0000313" key="9">
    <source>
        <dbReference type="EMBL" id="OCC14533.1"/>
    </source>
</evidence>
<comment type="similarity">
    <text evidence="7">Belongs to the class IV-like SAM-binding methyltransferase superfamily. RNA methyltransferase TrmH family.</text>
</comment>
<evidence type="ECO:0000256" key="7">
    <source>
        <dbReference type="HAMAP-Rule" id="MF_02060"/>
    </source>
</evidence>
<dbReference type="GO" id="GO:0002938">
    <property type="term" value="P:tRNA guanine ribose methylation"/>
    <property type="evidence" value="ECO:0007669"/>
    <property type="project" value="UniProtKB-UniRule"/>
</dbReference>
<dbReference type="PATRIC" id="fig|1156395.6.peg.2100"/>
<dbReference type="GO" id="GO:0141100">
    <property type="term" value="F:tRNA (guanine(18)-2'-O)-methyltransferase activity"/>
    <property type="evidence" value="ECO:0007669"/>
    <property type="project" value="UniProtKB-UniRule"/>
</dbReference>
<dbReference type="PANTHER" id="PTHR43453">
    <property type="entry name" value="RRNA METHYLASE-LIKE"/>
    <property type="match status" value="1"/>
</dbReference>
<dbReference type="OrthoDB" id="9785673at2"/>
<protein>
    <recommendedName>
        <fullName evidence="7">tRNA (guanosine(18)-2'-O)-methyltransferase</fullName>
        <ecNumber evidence="7">2.1.1.34</ecNumber>
    </recommendedName>
    <alternativeName>
        <fullName evidence="7">tRNA [Gm18] methyltransferase</fullName>
    </alternativeName>
</protein>
<evidence type="ECO:0000256" key="4">
    <source>
        <dbReference type="ARBA" id="ARBA00022691"/>
    </source>
</evidence>
<dbReference type="SUPFAM" id="SSF75217">
    <property type="entry name" value="alpha/beta knot"/>
    <property type="match status" value="1"/>
</dbReference>
<evidence type="ECO:0000256" key="3">
    <source>
        <dbReference type="ARBA" id="ARBA00022679"/>
    </source>
</evidence>
<dbReference type="HAMAP" id="MF_02060">
    <property type="entry name" value="tRNA_methyltr_TrmH"/>
    <property type="match status" value="1"/>
</dbReference>
<feature type="binding site" evidence="7">
    <location>
        <position position="144"/>
    </location>
    <ligand>
        <name>S-adenosyl-L-methionine</name>
        <dbReference type="ChEBI" id="CHEBI:59789"/>
    </ligand>
</feature>
<evidence type="ECO:0000256" key="5">
    <source>
        <dbReference type="ARBA" id="ARBA00022694"/>
    </source>
</evidence>
<keyword evidence="10" id="KW-1185">Reference proteome</keyword>
<dbReference type="Proteomes" id="UP000093080">
    <property type="component" value="Unassembled WGS sequence"/>
</dbReference>
<dbReference type="Gene3D" id="3.40.1280.10">
    <property type="match status" value="1"/>
</dbReference>
<dbReference type="CDD" id="cd18092">
    <property type="entry name" value="SpoU-like_TrmH"/>
    <property type="match status" value="1"/>
</dbReference>
<keyword evidence="6 7" id="KW-0694">RNA-binding</keyword>
<dbReference type="EC" id="2.1.1.34" evidence="7"/>
<dbReference type="InterPro" id="IPR029026">
    <property type="entry name" value="tRNA_m1G_MTases_N"/>
</dbReference>